<feature type="domain" description="Peptidase S8/S53" evidence="8">
    <location>
        <begin position="137"/>
        <end position="367"/>
    </location>
</feature>
<name>A0A1Q9LIX2_9PSEU</name>
<feature type="active site" description="Charge relay system" evidence="5">
    <location>
        <position position="328"/>
    </location>
</feature>
<comment type="caution">
    <text evidence="10">The sequence shown here is derived from an EMBL/GenBank/DDBJ whole genome shotgun (WGS) entry which is preliminary data.</text>
</comment>
<dbReference type="InterPro" id="IPR000209">
    <property type="entry name" value="Peptidase_S8/S53_dom"/>
</dbReference>
<dbReference type="GO" id="GO:0005615">
    <property type="term" value="C:extracellular space"/>
    <property type="evidence" value="ECO:0007669"/>
    <property type="project" value="TreeGrafter"/>
</dbReference>
<dbReference type="SUPFAM" id="SSF52743">
    <property type="entry name" value="Subtilisin-like"/>
    <property type="match status" value="1"/>
</dbReference>
<dbReference type="RefSeq" id="WP_075976411.1">
    <property type="nucleotide sequence ID" value="NZ_MKQR01000018.1"/>
</dbReference>
<evidence type="ECO:0000256" key="5">
    <source>
        <dbReference type="PROSITE-ProRule" id="PRU01240"/>
    </source>
</evidence>
<feature type="active site" description="Charge relay system" evidence="5">
    <location>
        <position position="146"/>
    </location>
</feature>
<dbReference type="PROSITE" id="PS00137">
    <property type="entry name" value="SUBTILASE_HIS"/>
    <property type="match status" value="1"/>
</dbReference>
<gene>
    <name evidence="10" type="ORF">BJP25_24635</name>
</gene>
<evidence type="ECO:0000259" key="9">
    <source>
        <dbReference type="Pfam" id="PF05922"/>
    </source>
</evidence>
<evidence type="ECO:0000256" key="6">
    <source>
        <dbReference type="RuleBase" id="RU003355"/>
    </source>
</evidence>
<keyword evidence="3 5" id="KW-0378">Hydrolase</keyword>
<dbReference type="Gene3D" id="3.30.70.80">
    <property type="entry name" value="Peptidase S8 propeptide/proteinase inhibitor I9"/>
    <property type="match status" value="1"/>
</dbReference>
<evidence type="ECO:0000256" key="4">
    <source>
        <dbReference type="ARBA" id="ARBA00022825"/>
    </source>
</evidence>
<feature type="domain" description="Inhibitor I9" evidence="9">
    <location>
        <begin position="64"/>
        <end position="105"/>
    </location>
</feature>
<dbReference type="InterPro" id="IPR010259">
    <property type="entry name" value="S8pro/Inhibitor_I9"/>
</dbReference>
<dbReference type="InterPro" id="IPR037045">
    <property type="entry name" value="S8pro/Inhibitor_I9_sf"/>
</dbReference>
<protein>
    <recommendedName>
        <fullName evidence="12">Peptidase S8</fullName>
    </recommendedName>
</protein>
<dbReference type="InterPro" id="IPR015500">
    <property type="entry name" value="Peptidase_S8_subtilisin-rel"/>
</dbReference>
<dbReference type="PROSITE" id="PS00136">
    <property type="entry name" value="SUBTILASE_ASP"/>
    <property type="match status" value="1"/>
</dbReference>
<reference evidence="10 11" key="1">
    <citation type="submission" date="2016-10" db="EMBL/GenBank/DDBJ databases">
        <title>The Draft Genome Sequence of Actinokineospora bangkokensis 44EHWT reveals the biosynthetic pathway of antifungal compounds Thailandins with unusual extender unit butylmalonyl-CoA.</title>
        <authorList>
            <person name="Greule A."/>
            <person name="Intra B."/>
            <person name="Flemming S."/>
            <person name="Rommel M.G."/>
            <person name="Panbangred W."/>
            <person name="Bechthold A."/>
        </authorList>
    </citation>
    <scope>NUCLEOTIDE SEQUENCE [LARGE SCALE GENOMIC DNA]</scope>
    <source>
        <strain evidence="10 11">44EHW</strain>
    </source>
</reference>
<feature type="signal peptide" evidence="7">
    <location>
        <begin position="1"/>
        <end position="25"/>
    </location>
</feature>
<dbReference type="SUPFAM" id="SSF54897">
    <property type="entry name" value="Protease propeptides/inhibitors"/>
    <property type="match status" value="1"/>
</dbReference>
<dbReference type="InterPro" id="IPR036852">
    <property type="entry name" value="Peptidase_S8/S53_dom_sf"/>
</dbReference>
<proteinExistence type="inferred from homology"/>
<evidence type="ECO:0000313" key="10">
    <source>
        <dbReference type="EMBL" id="OLR92001.1"/>
    </source>
</evidence>
<dbReference type="Pfam" id="PF00082">
    <property type="entry name" value="Peptidase_S8"/>
    <property type="match status" value="1"/>
</dbReference>
<feature type="chain" id="PRO_5012367402" description="Peptidase S8" evidence="7">
    <location>
        <begin position="26"/>
        <end position="383"/>
    </location>
</feature>
<dbReference type="InterPro" id="IPR034193">
    <property type="entry name" value="PCSK9_ProteinaseK-like"/>
</dbReference>
<comment type="similarity">
    <text evidence="1 5 6">Belongs to the peptidase S8 family.</text>
</comment>
<evidence type="ECO:0008006" key="12">
    <source>
        <dbReference type="Google" id="ProtNLM"/>
    </source>
</evidence>
<keyword evidence="11" id="KW-1185">Reference proteome</keyword>
<dbReference type="GO" id="GO:0006508">
    <property type="term" value="P:proteolysis"/>
    <property type="evidence" value="ECO:0007669"/>
    <property type="project" value="UniProtKB-KW"/>
</dbReference>
<dbReference type="CDD" id="cd04077">
    <property type="entry name" value="Peptidases_S8_PCSK9_ProteinaseK_like"/>
    <property type="match status" value="1"/>
</dbReference>
<evidence type="ECO:0000259" key="8">
    <source>
        <dbReference type="Pfam" id="PF00082"/>
    </source>
</evidence>
<dbReference type="InterPro" id="IPR022398">
    <property type="entry name" value="Peptidase_S8_His-AS"/>
</dbReference>
<dbReference type="InterPro" id="IPR023827">
    <property type="entry name" value="Peptidase_S8_Asp-AS"/>
</dbReference>
<sequence>MRTPVPVLLAAAALGALGLAAPAAATPLVAVTPAAVDAVPGSYIVTLKDTAGLRAQSVTARLSIAPSHVYSSVLNGFSAKLSDAQLAKLRADPSVARIEQDAEVSADTTQSGATWGIDRIDQPSLPLSGTYTYNADGSGVTAYIIDTGIDADHPDFTGRGQNAYDAVDGTNDDCNGHGTHVAGTIGGATWGVAKNAQLRGVRVLDCGGSGTWAGVIAGMDWVAANHASPAVANMSLGGGFNQSVNDAATRLADSGVFTGVAAGNSYGSDACSASPASAANITTVAASDSGDNNASFSNVGPCVELYAPGVGITSSWLNGGTNTISGTSMATPHVVGVAALYKSTYGDAPSTTVNSWLTANATPGVINGVPAGTPNLLLQTAGL</sequence>
<dbReference type="GO" id="GO:0004252">
    <property type="term" value="F:serine-type endopeptidase activity"/>
    <property type="evidence" value="ECO:0007669"/>
    <property type="project" value="UniProtKB-UniRule"/>
</dbReference>
<dbReference type="OrthoDB" id="9766923at2"/>
<dbReference type="FunFam" id="3.40.50.200:FF:000014">
    <property type="entry name" value="Proteinase K"/>
    <property type="match status" value="1"/>
</dbReference>
<keyword evidence="4 5" id="KW-0720">Serine protease</keyword>
<dbReference type="PANTHER" id="PTHR43806:SF11">
    <property type="entry name" value="CEREVISIN-RELATED"/>
    <property type="match status" value="1"/>
</dbReference>
<evidence type="ECO:0000256" key="2">
    <source>
        <dbReference type="ARBA" id="ARBA00022670"/>
    </source>
</evidence>
<organism evidence="10 11">
    <name type="scientific">Actinokineospora bangkokensis</name>
    <dbReference type="NCBI Taxonomy" id="1193682"/>
    <lineage>
        <taxon>Bacteria</taxon>
        <taxon>Bacillati</taxon>
        <taxon>Actinomycetota</taxon>
        <taxon>Actinomycetes</taxon>
        <taxon>Pseudonocardiales</taxon>
        <taxon>Pseudonocardiaceae</taxon>
        <taxon>Actinokineospora</taxon>
    </lineage>
</organism>
<evidence type="ECO:0000256" key="3">
    <source>
        <dbReference type="ARBA" id="ARBA00022801"/>
    </source>
</evidence>
<dbReference type="AlphaFoldDB" id="A0A1Q9LIX2"/>
<dbReference type="Proteomes" id="UP000186040">
    <property type="component" value="Unassembled WGS sequence"/>
</dbReference>
<dbReference type="PROSITE" id="PS00138">
    <property type="entry name" value="SUBTILASE_SER"/>
    <property type="match status" value="1"/>
</dbReference>
<evidence type="ECO:0000256" key="7">
    <source>
        <dbReference type="SAM" id="SignalP"/>
    </source>
</evidence>
<dbReference type="PANTHER" id="PTHR43806">
    <property type="entry name" value="PEPTIDASE S8"/>
    <property type="match status" value="1"/>
</dbReference>
<accession>A0A1Q9LIX2</accession>
<feature type="active site" description="Charge relay system" evidence="5">
    <location>
        <position position="177"/>
    </location>
</feature>
<evidence type="ECO:0000313" key="11">
    <source>
        <dbReference type="Proteomes" id="UP000186040"/>
    </source>
</evidence>
<keyword evidence="7" id="KW-0732">Signal</keyword>
<dbReference type="InterPro" id="IPR023828">
    <property type="entry name" value="Peptidase_S8_Ser-AS"/>
</dbReference>
<dbReference type="Pfam" id="PF05922">
    <property type="entry name" value="Inhibitor_I9"/>
    <property type="match status" value="1"/>
</dbReference>
<dbReference type="STRING" id="1193682.BJP25_24635"/>
<dbReference type="PRINTS" id="PR00723">
    <property type="entry name" value="SUBTILISIN"/>
</dbReference>
<keyword evidence="2 5" id="KW-0645">Protease</keyword>
<dbReference type="PROSITE" id="PS51892">
    <property type="entry name" value="SUBTILASE"/>
    <property type="match status" value="1"/>
</dbReference>
<dbReference type="Gene3D" id="3.40.50.200">
    <property type="entry name" value="Peptidase S8/S53 domain"/>
    <property type="match status" value="1"/>
</dbReference>
<dbReference type="InterPro" id="IPR050131">
    <property type="entry name" value="Peptidase_S8_subtilisin-like"/>
</dbReference>
<dbReference type="EMBL" id="MKQR01000018">
    <property type="protein sequence ID" value="OLR92001.1"/>
    <property type="molecule type" value="Genomic_DNA"/>
</dbReference>
<evidence type="ECO:0000256" key="1">
    <source>
        <dbReference type="ARBA" id="ARBA00011073"/>
    </source>
</evidence>